<dbReference type="Proteomes" id="UP001214441">
    <property type="component" value="Unassembled WGS sequence"/>
</dbReference>
<feature type="domain" description="RNA polymerase sigma-70 region 2" evidence="2">
    <location>
        <begin position="11"/>
        <end position="75"/>
    </location>
</feature>
<dbReference type="Gene3D" id="1.10.1740.10">
    <property type="match status" value="1"/>
</dbReference>
<evidence type="ECO:0000259" key="2">
    <source>
        <dbReference type="Pfam" id="PF04542"/>
    </source>
</evidence>
<gene>
    <name evidence="3" type="ORF">NMN56_005620</name>
</gene>
<protein>
    <submittedName>
        <fullName evidence="3">Sigma-70 family RNA polymerase sigma factor</fullName>
    </submittedName>
</protein>
<dbReference type="SUPFAM" id="SSF54427">
    <property type="entry name" value="NTF2-like"/>
    <property type="match status" value="1"/>
</dbReference>
<dbReference type="SUPFAM" id="SSF88659">
    <property type="entry name" value="Sigma3 and sigma4 domains of RNA polymerase sigma factors"/>
    <property type="match status" value="1"/>
</dbReference>
<dbReference type="InterPro" id="IPR007627">
    <property type="entry name" value="RNA_pol_sigma70_r2"/>
</dbReference>
<dbReference type="InterPro" id="IPR036388">
    <property type="entry name" value="WH-like_DNA-bd_sf"/>
</dbReference>
<dbReference type="InterPro" id="IPR014284">
    <property type="entry name" value="RNA_pol_sigma-70_dom"/>
</dbReference>
<dbReference type="InterPro" id="IPR013325">
    <property type="entry name" value="RNA_pol_sigma_r2"/>
</dbReference>
<dbReference type="Gene3D" id="1.10.10.10">
    <property type="entry name" value="Winged helix-like DNA-binding domain superfamily/Winged helix DNA-binding domain"/>
    <property type="match status" value="1"/>
</dbReference>
<proteinExistence type="predicted"/>
<dbReference type="RefSeq" id="WP_274039263.1">
    <property type="nucleotide sequence ID" value="NZ_JANCPR020000004.1"/>
</dbReference>
<dbReference type="SUPFAM" id="SSF88946">
    <property type="entry name" value="Sigma2 domain of RNA polymerase sigma factors"/>
    <property type="match status" value="1"/>
</dbReference>
<dbReference type="InterPro" id="IPR013324">
    <property type="entry name" value="RNA_pol_sigma_r3/r4-like"/>
</dbReference>
<organism evidence="3 4">
    <name type="scientific">Streptomyces iconiensis</name>
    <dbReference type="NCBI Taxonomy" id="1384038"/>
    <lineage>
        <taxon>Bacteria</taxon>
        <taxon>Bacillati</taxon>
        <taxon>Actinomycetota</taxon>
        <taxon>Actinomycetes</taxon>
        <taxon>Kitasatosporales</taxon>
        <taxon>Streptomycetaceae</taxon>
        <taxon>Streptomyces</taxon>
    </lineage>
</organism>
<comment type="caution">
    <text evidence="3">The sequence shown here is derived from an EMBL/GenBank/DDBJ whole genome shotgun (WGS) entry which is preliminary data.</text>
</comment>
<dbReference type="InterPro" id="IPR032710">
    <property type="entry name" value="NTF2-like_dom_sf"/>
</dbReference>
<keyword evidence="4" id="KW-1185">Reference proteome</keyword>
<sequence>MDAHDMLADRFETHRGQLRAVAYRMLGSAGEADDAVQEAWLRLSRTRSDGIDNLEAWLRTVVSRICLDMLRTRRSRGEEPLEWHARERAGVGDPQEEAELVDSVGRALLVVLDRLAPAERVAFVLHDLFAVPFDRIAPIVERTPVTTKKLASRARHRVRGVTAVPAAELAQQRRVVEAFLAASRGGDLEALLAVLAPDAVRHADSAALPRGRETVVRGADAVAREMQVLGGRAKAAEPALVNGAVGAVVAPHGRLRLVLAVTVADGRVAAYDVIADPARLRQLDLAVLDAPVRDAPVLLDDAAPDAAAPGGAGGERASEG</sequence>
<dbReference type="Pfam" id="PF04542">
    <property type="entry name" value="Sigma70_r2"/>
    <property type="match status" value="1"/>
</dbReference>
<reference evidence="3 4" key="1">
    <citation type="submission" date="2023-05" db="EMBL/GenBank/DDBJ databases">
        <title>Streptantibioticus silvisoli sp. nov., acidotolerant actinomycetes 1 from pine litter.</title>
        <authorList>
            <person name="Swiecimska M."/>
            <person name="Golinska P."/>
            <person name="Sangal V."/>
            <person name="Wachnowicz B."/>
            <person name="Goodfellow M."/>
        </authorList>
    </citation>
    <scope>NUCLEOTIDE SEQUENCE [LARGE SCALE GENOMIC DNA]</scope>
    <source>
        <strain evidence="3 4">DSM 42109</strain>
    </source>
</reference>
<dbReference type="Gene3D" id="3.10.450.50">
    <property type="match status" value="1"/>
</dbReference>
<evidence type="ECO:0000256" key="1">
    <source>
        <dbReference type="SAM" id="MobiDB-lite"/>
    </source>
</evidence>
<accession>A0ABT6ZSK4</accession>
<dbReference type="NCBIfam" id="TIGR02937">
    <property type="entry name" value="sigma70-ECF"/>
    <property type="match status" value="1"/>
</dbReference>
<dbReference type="EMBL" id="JANCPR020000004">
    <property type="protein sequence ID" value="MDJ1131443.1"/>
    <property type="molecule type" value="Genomic_DNA"/>
</dbReference>
<feature type="region of interest" description="Disordered" evidence="1">
    <location>
        <begin position="301"/>
        <end position="320"/>
    </location>
</feature>
<dbReference type="PANTHER" id="PTHR30173">
    <property type="entry name" value="SIGMA 19 FACTOR"/>
    <property type="match status" value="1"/>
</dbReference>
<dbReference type="PANTHER" id="PTHR30173:SF43">
    <property type="entry name" value="ECF RNA POLYMERASE SIGMA FACTOR SIGI-RELATED"/>
    <property type="match status" value="1"/>
</dbReference>
<name>A0ABT6ZSK4_9ACTN</name>
<evidence type="ECO:0000313" key="4">
    <source>
        <dbReference type="Proteomes" id="UP001214441"/>
    </source>
</evidence>
<evidence type="ECO:0000313" key="3">
    <source>
        <dbReference type="EMBL" id="MDJ1131443.1"/>
    </source>
</evidence>
<dbReference type="InterPro" id="IPR052704">
    <property type="entry name" value="ECF_Sigma-70_Domain"/>
</dbReference>